<organism evidence="1 2">
    <name type="scientific">Colletotrichum asianum</name>
    <dbReference type="NCBI Taxonomy" id="702518"/>
    <lineage>
        <taxon>Eukaryota</taxon>
        <taxon>Fungi</taxon>
        <taxon>Dikarya</taxon>
        <taxon>Ascomycota</taxon>
        <taxon>Pezizomycotina</taxon>
        <taxon>Sordariomycetes</taxon>
        <taxon>Hypocreomycetidae</taxon>
        <taxon>Glomerellales</taxon>
        <taxon>Glomerellaceae</taxon>
        <taxon>Colletotrichum</taxon>
        <taxon>Colletotrichum gloeosporioides species complex</taxon>
    </lineage>
</organism>
<name>A0A8H3ZJJ2_9PEZI</name>
<proteinExistence type="predicted"/>
<dbReference type="AlphaFoldDB" id="A0A8H3ZJJ2"/>
<dbReference type="EMBL" id="WOWK01000069">
    <property type="protein sequence ID" value="KAF0321638.1"/>
    <property type="molecule type" value="Genomic_DNA"/>
</dbReference>
<evidence type="ECO:0000313" key="2">
    <source>
        <dbReference type="Proteomes" id="UP000434172"/>
    </source>
</evidence>
<dbReference type="Proteomes" id="UP000434172">
    <property type="component" value="Unassembled WGS sequence"/>
</dbReference>
<sequence>MLSFPMPVFLFSSVSGLFVFPRFSLRETEANLVFGLCIRTYILMCLQLTLHSYSNTAAPRRKLLVDPRRSPSLAWSLDRSRSVPSIAPDQAARIYPWGAATRFPLCSCTPHLLSFLGWKSNPVEASASPPSSLTPSQSFPSSSPPRGCFGLALHDPTARLTRCHYFLGGVQPAGNSALAIAYLPSQV</sequence>
<accession>A0A8H3ZJJ2</accession>
<reference evidence="1 2" key="1">
    <citation type="submission" date="2019-12" db="EMBL/GenBank/DDBJ databases">
        <title>A genome sequence resource for the geographically widespread anthracnose pathogen Colletotrichum asianum.</title>
        <authorList>
            <person name="Meng Y."/>
        </authorList>
    </citation>
    <scope>NUCLEOTIDE SEQUENCE [LARGE SCALE GENOMIC DNA]</scope>
    <source>
        <strain evidence="1 2">ICMP 18580</strain>
    </source>
</reference>
<keyword evidence="2" id="KW-1185">Reference proteome</keyword>
<evidence type="ECO:0000313" key="1">
    <source>
        <dbReference type="EMBL" id="KAF0321638.1"/>
    </source>
</evidence>
<gene>
    <name evidence="1" type="ORF">GQ607_011151</name>
</gene>
<comment type="caution">
    <text evidence="1">The sequence shown here is derived from an EMBL/GenBank/DDBJ whole genome shotgun (WGS) entry which is preliminary data.</text>
</comment>
<protein>
    <submittedName>
        <fullName evidence="1">Uncharacterized protein</fullName>
    </submittedName>
</protein>